<feature type="region of interest" description="Disordered" evidence="1">
    <location>
        <begin position="232"/>
        <end position="349"/>
    </location>
</feature>
<evidence type="ECO:0000313" key="2">
    <source>
        <dbReference type="EMBL" id="KAK2959142.1"/>
    </source>
</evidence>
<feature type="compositionally biased region" description="Polar residues" evidence="1">
    <location>
        <begin position="338"/>
        <end position="349"/>
    </location>
</feature>
<feature type="compositionally biased region" description="Basic and acidic residues" evidence="1">
    <location>
        <begin position="241"/>
        <end position="256"/>
    </location>
</feature>
<gene>
    <name evidence="2" type="ORF">BLNAU_5937</name>
</gene>
<evidence type="ECO:0000256" key="1">
    <source>
        <dbReference type="SAM" id="MobiDB-lite"/>
    </source>
</evidence>
<feature type="compositionally biased region" description="Polar residues" evidence="1">
    <location>
        <begin position="269"/>
        <end position="295"/>
    </location>
</feature>
<comment type="caution">
    <text evidence="2">The sequence shown here is derived from an EMBL/GenBank/DDBJ whole genome shotgun (WGS) entry which is preliminary data.</text>
</comment>
<protein>
    <submittedName>
        <fullName evidence="2">Uncharacterized protein</fullName>
    </submittedName>
</protein>
<name>A0ABQ9Y5W4_9EUKA</name>
<feature type="compositionally biased region" description="Polar residues" evidence="1">
    <location>
        <begin position="320"/>
        <end position="331"/>
    </location>
</feature>
<accession>A0ABQ9Y5W4</accession>
<evidence type="ECO:0000313" key="3">
    <source>
        <dbReference type="Proteomes" id="UP001281761"/>
    </source>
</evidence>
<organism evidence="2 3">
    <name type="scientific">Blattamonas nauphoetae</name>
    <dbReference type="NCBI Taxonomy" id="2049346"/>
    <lineage>
        <taxon>Eukaryota</taxon>
        <taxon>Metamonada</taxon>
        <taxon>Preaxostyla</taxon>
        <taxon>Oxymonadida</taxon>
        <taxon>Blattamonas</taxon>
    </lineage>
</organism>
<proteinExistence type="predicted"/>
<dbReference type="EMBL" id="JARBJD010000032">
    <property type="protein sequence ID" value="KAK2959142.1"/>
    <property type="molecule type" value="Genomic_DNA"/>
</dbReference>
<dbReference type="Proteomes" id="UP001281761">
    <property type="component" value="Unassembled WGS sequence"/>
</dbReference>
<reference evidence="2 3" key="1">
    <citation type="journal article" date="2022" name="bioRxiv">
        <title>Genomics of Preaxostyla Flagellates Illuminates Evolutionary Transitions and the Path Towards Mitochondrial Loss.</title>
        <authorList>
            <person name="Novak L.V.F."/>
            <person name="Treitli S.C."/>
            <person name="Pyrih J."/>
            <person name="Halakuc P."/>
            <person name="Pipaliya S.V."/>
            <person name="Vacek V."/>
            <person name="Brzon O."/>
            <person name="Soukal P."/>
            <person name="Eme L."/>
            <person name="Dacks J.B."/>
            <person name="Karnkowska A."/>
            <person name="Elias M."/>
            <person name="Hampl V."/>
        </authorList>
    </citation>
    <scope>NUCLEOTIDE SEQUENCE [LARGE SCALE GENOMIC DNA]</scope>
    <source>
        <strain evidence="2">NAU3</strain>
        <tissue evidence="2">Gut</tissue>
    </source>
</reference>
<keyword evidence="3" id="KW-1185">Reference proteome</keyword>
<sequence length="349" mass="39536">MDNERGLTFINYVKNVLHSTEKHLQNQFAEQFSNRPLVSWRGRRIERKGKSILFNPVPSPKMGVLSFCLDFYTESAAVKYECDNPDKVHNVVGFISDLQPFSESSSTDQAQCSSLPLVIHLLHCPNDHPTETMSLDSVATISETYGPTFVQIRNQFNLTAWTKVPFCVSGTISSWNDDYTIFSMNVQHPRDPLDPDTHTVTFAVPDKNESQQLLQTIGSSIVEVQLFMRRSPCRPPKKFSMKPEERKRPPKVDETPRTSITRTHRLSSDDLTTISNRDNSRTMTLPNYLGTPNSFRQRHKSPLAVSQIQSIAQPADPLFPQSQLQSIQHRASSPEAPNEQSSFDIVSND</sequence>